<keyword evidence="9" id="KW-1185">Reference proteome</keyword>
<dbReference type="InterPro" id="IPR036249">
    <property type="entry name" value="Thioredoxin-like_sf"/>
</dbReference>
<feature type="domain" description="GST C-terminal" evidence="7">
    <location>
        <begin position="414"/>
        <end position="534"/>
    </location>
</feature>
<dbReference type="CDD" id="cd03058">
    <property type="entry name" value="GST_N_Tau"/>
    <property type="match status" value="3"/>
</dbReference>
<dbReference type="InterPro" id="IPR010987">
    <property type="entry name" value="Glutathione-S-Trfase_C-like"/>
</dbReference>
<dbReference type="InterPro" id="IPR036282">
    <property type="entry name" value="Glutathione-S-Trfase_C_sf"/>
</dbReference>
<evidence type="ECO:0000256" key="4">
    <source>
        <dbReference type="ARBA" id="ARBA00025743"/>
    </source>
</evidence>
<accession>A0ABQ8C9D9</accession>
<dbReference type="InterPro" id="IPR045073">
    <property type="entry name" value="Omega/Tau-like"/>
</dbReference>
<dbReference type="PANTHER" id="PTHR11260:SF593">
    <property type="entry name" value="GLUTATHIONE S-TRANSFERASE U25"/>
    <property type="match status" value="1"/>
</dbReference>
<gene>
    <name evidence="8" type="ORF">HID58_036381</name>
</gene>
<dbReference type="PANTHER" id="PTHR11260">
    <property type="entry name" value="GLUTATHIONE S-TRANSFERASE, GST, SUPERFAMILY, GST DOMAIN CONTAINING"/>
    <property type="match status" value="1"/>
</dbReference>
<dbReference type="EMBL" id="JAGKQM010000009">
    <property type="protein sequence ID" value="KAH0913060.1"/>
    <property type="molecule type" value="Genomic_DNA"/>
</dbReference>
<reference evidence="8 9" key="1">
    <citation type="submission" date="2021-05" db="EMBL/GenBank/DDBJ databases">
        <title>Genome Assembly of Synthetic Allotetraploid Brassica napus Reveals Homoeologous Exchanges between Subgenomes.</title>
        <authorList>
            <person name="Davis J.T."/>
        </authorList>
    </citation>
    <scope>NUCLEOTIDE SEQUENCE [LARGE SCALE GENOMIC DNA]</scope>
    <source>
        <strain evidence="9">cv. Da-Ae</strain>
        <tissue evidence="8">Seedling</tissue>
    </source>
</reference>
<comment type="catalytic activity">
    <reaction evidence="5">
        <text>RX + glutathione = an S-substituted glutathione + a halide anion + H(+)</text>
        <dbReference type="Rhea" id="RHEA:16437"/>
        <dbReference type="ChEBI" id="CHEBI:15378"/>
        <dbReference type="ChEBI" id="CHEBI:16042"/>
        <dbReference type="ChEBI" id="CHEBI:17792"/>
        <dbReference type="ChEBI" id="CHEBI:57925"/>
        <dbReference type="ChEBI" id="CHEBI:90779"/>
        <dbReference type="EC" id="2.5.1.18"/>
    </reaction>
</comment>
<dbReference type="EC" id="2.5.1.18" evidence="1"/>
<dbReference type="SFLD" id="SFLDG00358">
    <property type="entry name" value="Main_(cytGST)"/>
    <property type="match status" value="3"/>
</dbReference>
<dbReference type="InterPro" id="IPR040079">
    <property type="entry name" value="Glutathione_S-Trfase"/>
</dbReference>
<dbReference type="Proteomes" id="UP000824890">
    <property type="component" value="Unassembled WGS sequence"/>
</dbReference>
<dbReference type="InterPro" id="IPR045074">
    <property type="entry name" value="GST_C_Tau"/>
</dbReference>
<evidence type="ECO:0000259" key="7">
    <source>
        <dbReference type="PROSITE" id="PS50405"/>
    </source>
</evidence>
<proteinExistence type="inferred from homology"/>
<organism evidence="8 9">
    <name type="scientific">Brassica napus</name>
    <name type="common">Rape</name>
    <dbReference type="NCBI Taxonomy" id="3708"/>
    <lineage>
        <taxon>Eukaryota</taxon>
        <taxon>Viridiplantae</taxon>
        <taxon>Streptophyta</taxon>
        <taxon>Embryophyta</taxon>
        <taxon>Tracheophyta</taxon>
        <taxon>Spermatophyta</taxon>
        <taxon>Magnoliopsida</taxon>
        <taxon>eudicotyledons</taxon>
        <taxon>Gunneridae</taxon>
        <taxon>Pentapetalae</taxon>
        <taxon>rosids</taxon>
        <taxon>malvids</taxon>
        <taxon>Brassicales</taxon>
        <taxon>Brassicaceae</taxon>
        <taxon>Brassiceae</taxon>
        <taxon>Brassica</taxon>
    </lineage>
</organism>
<protein>
    <recommendedName>
        <fullName evidence="1">glutathione transferase</fullName>
        <ecNumber evidence="1">2.5.1.18</ecNumber>
    </recommendedName>
</protein>
<dbReference type="Gene3D" id="3.40.30.10">
    <property type="entry name" value="Glutaredoxin"/>
    <property type="match status" value="3"/>
</dbReference>
<evidence type="ECO:0000259" key="6">
    <source>
        <dbReference type="PROSITE" id="PS50404"/>
    </source>
</evidence>
<evidence type="ECO:0000313" key="9">
    <source>
        <dbReference type="Proteomes" id="UP000824890"/>
    </source>
</evidence>
<evidence type="ECO:0000256" key="5">
    <source>
        <dbReference type="ARBA" id="ARBA00047960"/>
    </source>
</evidence>
<keyword evidence="3" id="KW-0808">Transferase</keyword>
<feature type="non-terminal residue" evidence="8">
    <location>
        <position position="1"/>
    </location>
</feature>
<dbReference type="Pfam" id="PF13410">
    <property type="entry name" value="GST_C_2"/>
    <property type="match status" value="3"/>
</dbReference>
<dbReference type="InterPro" id="IPR004045">
    <property type="entry name" value="Glutathione_S-Trfase_N"/>
</dbReference>
<name>A0ABQ8C9D9_BRANA</name>
<evidence type="ECO:0000256" key="2">
    <source>
        <dbReference type="ARBA" id="ARBA00022575"/>
    </source>
</evidence>
<dbReference type="SUPFAM" id="SSF47616">
    <property type="entry name" value="GST C-terminal domain-like"/>
    <property type="match status" value="3"/>
</dbReference>
<comment type="caution">
    <text evidence="8">The sequence shown here is derived from an EMBL/GenBank/DDBJ whole genome shotgun (WGS) entry which is preliminary data.</text>
</comment>
<dbReference type="Pfam" id="PF02798">
    <property type="entry name" value="GST_N"/>
    <property type="match status" value="3"/>
</dbReference>
<feature type="domain" description="GST N-terminal" evidence="6">
    <location>
        <begin position="123"/>
        <end position="202"/>
    </location>
</feature>
<feature type="domain" description="GST N-terminal" evidence="6">
    <location>
        <begin position="547"/>
        <end position="626"/>
    </location>
</feature>
<comment type="similarity">
    <text evidence="4">Belongs to the GST superfamily. Tau family.</text>
</comment>
<dbReference type="PROSITE" id="PS50404">
    <property type="entry name" value="GST_NTER"/>
    <property type="match status" value="3"/>
</dbReference>
<evidence type="ECO:0000313" key="8">
    <source>
        <dbReference type="EMBL" id="KAH0913060.1"/>
    </source>
</evidence>
<keyword evidence="2" id="KW-0216">Detoxification</keyword>
<feature type="domain" description="GST C-terminal" evidence="7">
    <location>
        <begin position="208"/>
        <end position="328"/>
    </location>
</feature>
<dbReference type="SUPFAM" id="SSF52833">
    <property type="entry name" value="Thioredoxin-like"/>
    <property type="match status" value="3"/>
</dbReference>
<dbReference type="PROSITE" id="PS50405">
    <property type="entry name" value="GST_CTER"/>
    <property type="match status" value="3"/>
</dbReference>
<dbReference type="SFLD" id="SFLDS00019">
    <property type="entry name" value="Glutathione_Transferase_(cytos"/>
    <property type="match status" value="3"/>
</dbReference>
<dbReference type="CDD" id="cd03185">
    <property type="entry name" value="GST_C_Tau"/>
    <property type="match status" value="3"/>
</dbReference>
<feature type="domain" description="GST N-terminal" evidence="6">
    <location>
        <begin position="329"/>
        <end position="408"/>
    </location>
</feature>
<dbReference type="Gene3D" id="1.20.1050.10">
    <property type="match status" value="3"/>
</dbReference>
<evidence type="ECO:0000256" key="3">
    <source>
        <dbReference type="ARBA" id="ARBA00022679"/>
    </source>
</evidence>
<sequence>QDTHYLSNLNIDEIQNLSLQQHNTSIPYDLKFIVAHLLRPASQVSTTYDNNRVLTVRLQHHNRVPRRLVRHRSHMSAFADPTTTSGGAWESNGDLAFRFADESTESERTRINHLGAGRATMADEVILLDYWPSMFGMRTRVALEEKNIKFDYREQDLFNKSPILLEMNPVHKKIPVLIHNGKPVCESLIQVEYIDETWPGGNPFLPSDPYQRAQAKFWGDFIDKKVYGPTRLIWGAKGEEQEAGTKEFIEMLKMLESELGDKTYFGGETFGYVDIAMIGFYCWFDVLEKCGNFSIEAECPKLIAWAKRCMKRESVAKSLPDSDKITKFVPELKKKIGIDTFGVRTRIALEEKDIKFGYREQDLFNKSALLLEMNPVHKKIPVLIHNGKPVCESFIQVEYIDETWAGKNPLLPSDPYQRAQAKFWGDFIDKMVPGVVRLMWGAKGEEQEAGKKEFVEMLKTVESELGDKTYFGGEAFGYVDIALIGYYCWFDAFEKYGNFSIEAECPKIIAWAKRCMKRDSVAKSLPDSEKVTELVPELKKKMVTMVDEVILLDYWPSLFGVRTRIALEEKNVKFDYIEQDLCNKSALLLEMNPVHKKIPVLIHNGKPVCESLIQVEFIDETWPKANPLLPSDPYQRAQARFWGNFIDQMLPGLGKLMWGANGEEQEEGKKEFVEMLKTVESELGDRTYFGGETFGYVDIALIGYYCWFDAFEKYGNFSIEAECPKIIAWAKRCVKRDSVAKSLPDSEKVTELVPELKKKKRVE</sequence>
<feature type="domain" description="GST C-terminal" evidence="7">
    <location>
        <begin position="632"/>
        <end position="752"/>
    </location>
</feature>
<dbReference type="SFLD" id="SFLDG01152">
    <property type="entry name" value="Main.3:_Omega-_and_Tau-like"/>
    <property type="match status" value="3"/>
</dbReference>
<evidence type="ECO:0000256" key="1">
    <source>
        <dbReference type="ARBA" id="ARBA00012452"/>
    </source>
</evidence>